<keyword evidence="2" id="KW-1133">Transmembrane helix</keyword>
<feature type="transmembrane region" description="Helical" evidence="2">
    <location>
        <begin position="12"/>
        <end position="32"/>
    </location>
</feature>
<dbReference type="AlphaFoldDB" id="A0A139BPX9"/>
<protein>
    <submittedName>
        <fullName evidence="3">Uncharacterized protein</fullName>
    </submittedName>
</protein>
<evidence type="ECO:0000256" key="2">
    <source>
        <dbReference type="SAM" id="Phobius"/>
    </source>
</evidence>
<gene>
    <name evidence="3" type="ORF">AWT59_2869</name>
</gene>
<organism evidence="3 4">
    <name type="scientific">Candidatus Gallionella acididurans</name>
    <dbReference type="NCBI Taxonomy" id="1796491"/>
    <lineage>
        <taxon>Bacteria</taxon>
        <taxon>Pseudomonadati</taxon>
        <taxon>Pseudomonadota</taxon>
        <taxon>Betaproteobacteria</taxon>
        <taxon>Nitrosomonadales</taxon>
        <taxon>Gallionellaceae</taxon>
        <taxon>Gallionella</taxon>
    </lineage>
</organism>
<dbReference type="Pfam" id="PF16732">
    <property type="entry name" value="ComP_DUS"/>
    <property type="match status" value="1"/>
</dbReference>
<dbReference type="NCBIfam" id="TIGR02532">
    <property type="entry name" value="IV_pilin_GFxxxE"/>
    <property type="match status" value="1"/>
</dbReference>
<sequence length="137" mass="14772">MKPQNNRGFSLIEIMVVVAIIGIIAAIAIPQYTQYIIRSNRSAAEAFMMDVANREKQYLLDARSYASDSMNATGFMPVLNMTAANVVYTNYNIAVTAPVVTPPSFTVTATPIAGKPQASDGNLTLNDAGDKGPLNKW</sequence>
<keyword evidence="2" id="KW-0812">Transmembrane</keyword>
<feature type="region of interest" description="Disordered" evidence="1">
    <location>
        <begin position="118"/>
        <end position="137"/>
    </location>
</feature>
<dbReference type="Pfam" id="PF07963">
    <property type="entry name" value="N_methyl"/>
    <property type="match status" value="1"/>
</dbReference>
<dbReference type="SUPFAM" id="SSF54523">
    <property type="entry name" value="Pili subunits"/>
    <property type="match status" value="1"/>
</dbReference>
<reference evidence="3 4" key="1">
    <citation type="submission" date="2016-02" db="EMBL/GenBank/DDBJ databases">
        <authorList>
            <person name="Wen L."/>
            <person name="He K."/>
            <person name="Yang H."/>
        </authorList>
    </citation>
    <scope>NUCLEOTIDE SEQUENCE [LARGE SCALE GENOMIC DNA]</scope>
    <source>
        <strain evidence="3">ShG14-8</strain>
    </source>
</reference>
<accession>A0A139BPX9</accession>
<dbReference type="PROSITE" id="PS00409">
    <property type="entry name" value="PROKAR_NTER_METHYL"/>
    <property type="match status" value="1"/>
</dbReference>
<name>A0A139BPX9_9PROT</name>
<proteinExistence type="predicted"/>
<dbReference type="EMBL" id="LSLI01000108">
    <property type="protein sequence ID" value="KXS31012.1"/>
    <property type="molecule type" value="Genomic_DNA"/>
</dbReference>
<dbReference type="InterPro" id="IPR031982">
    <property type="entry name" value="PilE-like"/>
</dbReference>
<reference evidence="3 4" key="2">
    <citation type="submission" date="2016-03" db="EMBL/GenBank/DDBJ databases">
        <title>New uncultured bacterium of the family Gallionellaceae from acid mine drainage: description and reconstruction of genome based on metagenomic analysis of microbial community.</title>
        <authorList>
            <person name="Kadnikov V."/>
            <person name="Ivasenko D."/>
            <person name="Beletsky A."/>
            <person name="Mardanov A."/>
            <person name="Danilova E."/>
            <person name="Pimenov N."/>
            <person name="Karnachuk O."/>
            <person name="Ravin N."/>
        </authorList>
    </citation>
    <scope>NUCLEOTIDE SEQUENCE [LARGE SCALE GENOMIC DNA]</scope>
    <source>
        <strain evidence="3">ShG14-8</strain>
    </source>
</reference>
<dbReference type="Proteomes" id="UP000070578">
    <property type="component" value="Unassembled WGS sequence"/>
</dbReference>
<dbReference type="InterPro" id="IPR012902">
    <property type="entry name" value="N_methyl_site"/>
</dbReference>
<evidence type="ECO:0000313" key="4">
    <source>
        <dbReference type="Proteomes" id="UP000070578"/>
    </source>
</evidence>
<comment type="caution">
    <text evidence="3">The sequence shown here is derived from an EMBL/GenBank/DDBJ whole genome shotgun (WGS) entry which is preliminary data.</text>
</comment>
<evidence type="ECO:0000256" key="1">
    <source>
        <dbReference type="SAM" id="MobiDB-lite"/>
    </source>
</evidence>
<keyword evidence="2" id="KW-0472">Membrane</keyword>
<dbReference type="InterPro" id="IPR045584">
    <property type="entry name" value="Pilin-like"/>
</dbReference>
<evidence type="ECO:0000313" key="3">
    <source>
        <dbReference type="EMBL" id="KXS31012.1"/>
    </source>
</evidence>
<dbReference type="GO" id="GO:0043683">
    <property type="term" value="P:type IV pilus assembly"/>
    <property type="evidence" value="ECO:0007669"/>
    <property type="project" value="InterPro"/>
</dbReference>
<dbReference type="PATRIC" id="fig|1796491.3.peg.3141"/>
<dbReference type="Gene3D" id="3.30.700.10">
    <property type="entry name" value="Glycoprotein, Type 4 Pilin"/>
    <property type="match status" value="1"/>
</dbReference>